<feature type="domain" description="EamA" evidence="2">
    <location>
        <begin position="8"/>
        <end position="134"/>
    </location>
</feature>
<comment type="caution">
    <text evidence="3">The sequence shown here is derived from an EMBL/GenBank/DDBJ whole genome shotgun (WGS) entry which is preliminary data.</text>
</comment>
<protein>
    <submittedName>
        <fullName evidence="3">EamA domain-containing membrane protein RarD</fullName>
    </submittedName>
</protein>
<accession>A0A1R0FBC9</accession>
<keyword evidence="1" id="KW-0812">Transmembrane</keyword>
<evidence type="ECO:0000313" key="3">
    <source>
        <dbReference type="EMBL" id="OLY44260.1"/>
    </source>
</evidence>
<keyword evidence="4" id="KW-1185">Reference proteome</keyword>
<keyword evidence="1" id="KW-0472">Membrane</keyword>
<feature type="transmembrane region" description="Helical" evidence="1">
    <location>
        <begin position="147"/>
        <end position="166"/>
    </location>
</feature>
<feature type="transmembrane region" description="Helical" evidence="1">
    <location>
        <begin position="7"/>
        <end position="25"/>
    </location>
</feature>
<gene>
    <name evidence="3" type="ORF">PEB0149_017270</name>
</gene>
<dbReference type="OrthoDB" id="9795732at2"/>
<dbReference type="AlphaFoldDB" id="A0A1R0FBC9"/>
<dbReference type="PANTHER" id="PTHR22911:SF76">
    <property type="entry name" value="EAMA DOMAIN-CONTAINING PROTEIN"/>
    <property type="match status" value="1"/>
</dbReference>
<feature type="transmembrane region" description="Helical" evidence="1">
    <location>
        <begin position="31"/>
        <end position="51"/>
    </location>
</feature>
<evidence type="ECO:0000256" key="1">
    <source>
        <dbReference type="SAM" id="Phobius"/>
    </source>
</evidence>
<reference evidence="3 4" key="1">
    <citation type="submission" date="2016-12" db="EMBL/GenBank/DDBJ databases">
        <title>Comparative genomics of Bartonella apis.</title>
        <authorList>
            <person name="Engel P."/>
        </authorList>
    </citation>
    <scope>NUCLEOTIDE SEQUENCE [LARGE SCALE GENOMIC DNA]</scope>
    <source>
        <strain evidence="3 4">PEB0149</strain>
    </source>
</reference>
<dbReference type="InterPro" id="IPR037185">
    <property type="entry name" value="EmrE-like"/>
</dbReference>
<sequence length="295" mass="31833">MNKATGIGFLAILMWSLLATLTAFSGKVPSLLLTSMTFLIGTIPGVVIWIRHPQTLKDLEQPLIVWVVGIGGLFGYHFLYFTALRNAPPVDAALINYLWPLLIVLGSALMPGEKLRWFHVLGALLGFSGMVLVIAGKGGFVIDEKNIFGYLVALGSAFAWAAYSLLSRRLSKVPTTVVAAFCLITSILAFLCHFIFSEPFILPETGGQWLSVLLLGLFPVGLAFYCWDFGVKKGNIQLLGVASYSAPLLSTLIMVATGLAEPSWRLLAACLLITGGAVLASKNLIFKSKLQSIPE</sequence>
<keyword evidence="1" id="KW-1133">Transmembrane helix</keyword>
<feature type="domain" description="EamA" evidence="2">
    <location>
        <begin position="148"/>
        <end position="281"/>
    </location>
</feature>
<dbReference type="InterPro" id="IPR000620">
    <property type="entry name" value="EamA_dom"/>
</dbReference>
<feature type="transmembrane region" description="Helical" evidence="1">
    <location>
        <begin position="239"/>
        <end position="260"/>
    </location>
</feature>
<dbReference type="Pfam" id="PF00892">
    <property type="entry name" value="EamA"/>
    <property type="match status" value="2"/>
</dbReference>
<name>A0A1R0FBC9_9HYPH</name>
<evidence type="ECO:0000259" key="2">
    <source>
        <dbReference type="Pfam" id="PF00892"/>
    </source>
</evidence>
<feature type="transmembrane region" description="Helical" evidence="1">
    <location>
        <begin position="93"/>
        <end position="110"/>
    </location>
</feature>
<evidence type="ECO:0000313" key="4">
    <source>
        <dbReference type="Proteomes" id="UP000187344"/>
    </source>
</evidence>
<feature type="transmembrane region" description="Helical" evidence="1">
    <location>
        <begin position="63"/>
        <end position="81"/>
    </location>
</feature>
<dbReference type="Proteomes" id="UP000187344">
    <property type="component" value="Unassembled WGS sequence"/>
</dbReference>
<feature type="transmembrane region" description="Helical" evidence="1">
    <location>
        <begin position="208"/>
        <end position="227"/>
    </location>
</feature>
<feature type="transmembrane region" description="Helical" evidence="1">
    <location>
        <begin position="117"/>
        <end position="135"/>
    </location>
</feature>
<dbReference type="PANTHER" id="PTHR22911">
    <property type="entry name" value="ACYL-MALONYL CONDENSING ENZYME-RELATED"/>
    <property type="match status" value="1"/>
</dbReference>
<feature type="transmembrane region" description="Helical" evidence="1">
    <location>
        <begin position="266"/>
        <end position="285"/>
    </location>
</feature>
<dbReference type="RefSeq" id="WP_075869409.1">
    <property type="nucleotide sequence ID" value="NZ_LXYT01000001.1"/>
</dbReference>
<feature type="transmembrane region" description="Helical" evidence="1">
    <location>
        <begin position="178"/>
        <end position="196"/>
    </location>
</feature>
<dbReference type="GO" id="GO:0016020">
    <property type="term" value="C:membrane"/>
    <property type="evidence" value="ECO:0007669"/>
    <property type="project" value="InterPro"/>
</dbReference>
<dbReference type="EMBL" id="LXYT01000001">
    <property type="protein sequence ID" value="OLY44260.1"/>
    <property type="molecule type" value="Genomic_DNA"/>
</dbReference>
<proteinExistence type="predicted"/>
<organism evidence="3 4">
    <name type="scientific">Bartonella apis</name>
    <dbReference type="NCBI Taxonomy" id="1686310"/>
    <lineage>
        <taxon>Bacteria</taxon>
        <taxon>Pseudomonadati</taxon>
        <taxon>Pseudomonadota</taxon>
        <taxon>Alphaproteobacteria</taxon>
        <taxon>Hyphomicrobiales</taxon>
        <taxon>Bartonellaceae</taxon>
        <taxon>Bartonella</taxon>
    </lineage>
</organism>
<dbReference type="SUPFAM" id="SSF103481">
    <property type="entry name" value="Multidrug resistance efflux transporter EmrE"/>
    <property type="match status" value="2"/>
</dbReference>